<dbReference type="PANTHER" id="PTHR18964:SF169">
    <property type="entry name" value="N-ACETYLMANNOSAMINE KINASE"/>
    <property type="match status" value="1"/>
</dbReference>
<dbReference type="InterPro" id="IPR000600">
    <property type="entry name" value="ROK"/>
</dbReference>
<dbReference type="Pfam" id="PF00480">
    <property type="entry name" value="ROK"/>
    <property type="match status" value="1"/>
</dbReference>
<gene>
    <name evidence="3" type="ORF">RM423_01615</name>
</gene>
<dbReference type="SUPFAM" id="SSF53067">
    <property type="entry name" value="Actin-like ATPase domain"/>
    <property type="match status" value="1"/>
</dbReference>
<dbReference type="InterPro" id="IPR043129">
    <property type="entry name" value="ATPase_NBD"/>
</dbReference>
<name>A0ABU2J536_9ACTN</name>
<evidence type="ECO:0000256" key="1">
    <source>
        <dbReference type="ARBA" id="ARBA00006479"/>
    </source>
</evidence>
<evidence type="ECO:0000256" key="2">
    <source>
        <dbReference type="SAM" id="MobiDB-lite"/>
    </source>
</evidence>
<protein>
    <submittedName>
        <fullName evidence="3">ROK family protein</fullName>
    </submittedName>
</protein>
<dbReference type="EMBL" id="JAVREH010000002">
    <property type="protein sequence ID" value="MDT0260087.1"/>
    <property type="molecule type" value="Genomic_DNA"/>
</dbReference>
<dbReference type="RefSeq" id="WP_311421249.1">
    <property type="nucleotide sequence ID" value="NZ_JAVREH010000002.1"/>
</dbReference>
<comment type="caution">
    <text evidence="3">The sequence shown here is derived from an EMBL/GenBank/DDBJ whole genome shotgun (WGS) entry which is preliminary data.</text>
</comment>
<dbReference type="PANTHER" id="PTHR18964">
    <property type="entry name" value="ROK (REPRESSOR, ORF, KINASE) FAMILY"/>
    <property type="match status" value="1"/>
</dbReference>
<feature type="region of interest" description="Disordered" evidence="2">
    <location>
        <begin position="1"/>
        <end position="24"/>
    </location>
</feature>
<evidence type="ECO:0000313" key="4">
    <source>
        <dbReference type="Proteomes" id="UP001183176"/>
    </source>
</evidence>
<evidence type="ECO:0000313" key="3">
    <source>
        <dbReference type="EMBL" id="MDT0260087.1"/>
    </source>
</evidence>
<comment type="similarity">
    <text evidence="1">Belongs to the ROK (NagC/XylR) family.</text>
</comment>
<proteinExistence type="inferred from homology"/>
<keyword evidence="4" id="KW-1185">Reference proteome</keyword>
<organism evidence="3 4">
    <name type="scientific">Jatrophihabitans lederbergiae</name>
    <dbReference type="NCBI Taxonomy" id="3075547"/>
    <lineage>
        <taxon>Bacteria</taxon>
        <taxon>Bacillati</taxon>
        <taxon>Actinomycetota</taxon>
        <taxon>Actinomycetes</taxon>
        <taxon>Jatrophihabitantales</taxon>
        <taxon>Jatrophihabitantaceae</taxon>
        <taxon>Jatrophihabitans</taxon>
    </lineage>
</organism>
<reference evidence="4" key="1">
    <citation type="submission" date="2023-07" db="EMBL/GenBank/DDBJ databases">
        <title>30 novel species of actinomycetes from the DSMZ collection.</title>
        <authorList>
            <person name="Nouioui I."/>
        </authorList>
    </citation>
    <scope>NUCLEOTIDE SEQUENCE [LARGE SCALE GENOMIC DNA]</scope>
    <source>
        <strain evidence="4">DSM 44399</strain>
    </source>
</reference>
<dbReference type="Gene3D" id="3.30.420.40">
    <property type="match status" value="2"/>
</dbReference>
<accession>A0ABU2J536</accession>
<dbReference type="Proteomes" id="UP001183176">
    <property type="component" value="Unassembled WGS sequence"/>
</dbReference>
<sequence>MNTRSRPAGEPAVGRATPKPRQPDAIPVLEVGGTHVTAAWVSPVDWHTSQVYRTELRAESTAAELIEGLVAAAATLGAEEGSTWGIAMPGPFDYTRGVAHYAGVGKFEGLNGVDVRSELHQALPHQPGSITFINDASAFLSGEWLVGAARGATRCAAVTLGTGVGSAFLDKGTVVDSGPSVPPHAEVHLLDHAGRPLEDWVSRRAIRRAYATATGRPDDTDVKEIADLARSGDPTARDAFTAAFTVLGEVLGPWLETFGADMLVIGGSISRSWDLIEEPLRRGLSRHASCHFAIGLAEHPEVAPLVGAAYPAAYPN</sequence>